<evidence type="ECO:0000256" key="1">
    <source>
        <dbReference type="SAM" id="Phobius"/>
    </source>
</evidence>
<dbReference type="GeneID" id="63820068"/>
<evidence type="ECO:0008006" key="4">
    <source>
        <dbReference type="Google" id="ProtNLM"/>
    </source>
</evidence>
<keyword evidence="1" id="KW-1133">Transmembrane helix</keyword>
<dbReference type="PANTHER" id="PTHR43847">
    <property type="entry name" value="BLL3993 PROTEIN"/>
    <property type="match status" value="1"/>
</dbReference>
<dbReference type="GO" id="GO:0016020">
    <property type="term" value="C:membrane"/>
    <property type="evidence" value="ECO:0007669"/>
    <property type="project" value="InterPro"/>
</dbReference>
<reference evidence="2 3" key="1">
    <citation type="journal article" date="2016" name="Mol. Biol. Evol.">
        <title>Comparative Genomics of Early-Diverging Mushroom-Forming Fungi Provides Insights into the Origins of Lignocellulose Decay Capabilities.</title>
        <authorList>
            <person name="Nagy L.G."/>
            <person name="Riley R."/>
            <person name="Tritt A."/>
            <person name="Adam C."/>
            <person name="Daum C."/>
            <person name="Floudas D."/>
            <person name="Sun H."/>
            <person name="Yadav J.S."/>
            <person name="Pangilinan J."/>
            <person name="Larsson K.H."/>
            <person name="Matsuura K."/>
            <person name="Barry K."/>
            <person name="Labutti K."/>
            <person name="Kuo R."/>
            <person name="Ohm R.A."/>
            <person name="Bhattacharya S.S."/>
            <person name="Shirouzu T."/>
            <person name="Yoshinaga Y."/>
            <person name="Martin F.M."/>
            <person name="Grigoriev I.V."/>
            <person name="Hibbett D.S."/>
        </authorList>
    </citation>
    <scope>NUCLEOTIDE SEQUENCE [LARGE SCALE GENOMIC DNA]</scope>
    <source>
        <strain evidence="2 3">93-53</strain>
    </source>
</reference>
<gene>
    <name evidence="2" type="ORF">LAESUDRAFT_579056</name>
</gene>
<evidence type="ECO:0000313" key="2">
    <source>
        <dbReference type="EMBL" id="KZS99974.1"/>
    </source>
</evidence>
<keyword evidence="1" id="KW-0812">Transmembrane</keyword>
<dbReference type="Proteomes" id="UP000076871">
    <property type="component" value="Unassembled WGS sequence"/>
</dbReference>
<name>A0A165B026_9APHY</name>
<dbReference type="GO" id="GO:0016126">
    <property type="term" value="P:sterol biosynthetic process"/>
    <property type="evidence" value="ECO:0007669"/>
    <property type="project" value="InterPro"/>
</dbReference>
<dbReference type="STRING" id="1314785.A0A165B026"/>
<dbReference type="AlphaFoldDB" id="A0A165B026"/>
<evidence type="ECO:0000313" key="3">
    <source>
        <dbReference type="Proteomes" id="UP000076871"/>
    </source>
</evidence>
<proteinExistence type="predicted"/>
<dbReference type="InterPro" id="IPR001171">
    <property type="entry name" value="ERG24_DHCR-like"/>
</dbReference>
<dbReference type="RefSeq" id="XP_040757715.1">
    <property type="nucleotide sequence ID" value="XM_040903037.1"/>
</dbReference>
<dbReference type="InParanoid" id="A0A165B026"/>
<sequence>MSILEKHQLITSGPYAYVRHPSYPSGIASLVGWGIWMTSPGSWFVECSVTNTLAGQICLSIYIAITAFSAVCLVHRSYDEDRLLKKQFGEEWEGWAKRVRCRIIPYIY</sequence>
<feature type="transmembrane region" description="Helical" evidence="1">
    <location>
        <begin position="53"/>
        <end position="74"/>
    </location>
</feature>
<keyword evidence="1" id="KW-0472">Membrane</keyword>
<dbReference type="GO" id="GO:0016628">
    <property type="term" value="F:oxidoreductase activity, acting on the CH-CH group of donors, NAD or NADP as acceptor"/>
    <property type="evidence" value="ECO:0007669"/>
    <property type="project" value="InterPro"/>
</dbReference>
<dbReference type="InterPro" id="IPR052527">
    <property type="entry name" value="Metal_cation-efflux_comp"/>
</dbReference>
<dbReference type="OrthoDB" id="422086at2759"/>
<dbReference type="Gene3D" id="1.20.120.1630">
    <property type="match status" value="1"/>
</dbReference>
<dbReference type="PANTHER" id="PTHR43847:SF1">
    <property type="entry name" value="BLL3993 PROTEIN"/>
    <property type="match status" value="1"/>
</dbReference>
<accession>A0A165B026</accession>
<protein>
    <recommendedName>
        <fullName evidence="4">Protein-S-isoprenylcysteine O-methyltransferase</fullName>
    </recommendedName>
</protein>
<keyword evidence="3" id="KW-1185">Reference proteome</keyword>
<organism evidence="2 3">
    <name type="scientific">Laetiporus sulphureus 93-53</name>
    <dbReference type="NCBI Taxonomy" id="1314785"/>
    <lineage>
        <taxon>Eukaryota</taxon>
        <taxon>Fungi</taxon>
        <taxon>Dikarya</taxon>
        <taxon>Basidiomycota</taxon>
        <taxon>Agaricomycotina</taxon>
        <taxon>Agaricomycetes</taxon>
        <taxon>Polyporales</taxon>
        <taxon>Laetiporus</taxon>
    </lineage>
</organism>
<dbReference type="EMBL" id="KV427703">
    <property type="protein sequence ID" value="KZS99974.1"/>
    <property type="molecule type" value="Genomic_DNA"/>
</dbReference>
<dbReference type="Pfam" id="PF01222">
    <property type="entry name" value="ERG4_ERG24"/>
    <property type="match status" value="1"/>
</dbReference>